<proteinExistence type="predicted"/>
<sequence length="120" mass="13658">MDQCMLRPGQRAHGSFGLVFHRFADILCDELLICYPSQLSGDKTSNGTIPSIPYRIKTKRNNVTDKCEENRKKFCGQIKNKNKCSIGQPGYSTWHGIMVTTDYIGNDFITTIYLSITNRM</sequence>
<evidence type="ECO:0000313" key="1">
    <source>
        <dbReference type="Proteomes" id="UP000095281"/>
    </source>
</evidence>
<evidence type="ECO:0000313" key="2">
    <source>
        <dbReference type="WBParaSite" id="MhA1_Contig1065.frz3.gene8"/>
    </source>
</evidence>
<dbReference type="WBParaSite" id="MhA1_Contig1065.frz3.gene8">
    <property type="protein sequence ID" value="MhA1_Contig1065.frz3.gene8"/>
    <property type="gene ID" value="MhA1_Contig1065.frz3.gene8"/>
</dbReference>
<accession>A0A1I8AYZ3</accession>
<protein>
    <submittedName>
        <fullName evidence="2">Uncharacterized protein</fullName>
    </submittedName>
</protein>
<dbReference type="Proteomes" id="UP000095281">
    <property type="component" value="Unplaced"/>
</dbReference>
<reference evidence="2" key="1">
    <citation type="submission" date="2016-11" db="UniProtKB">
        <authorList>
            <consortium name="WormBaseParasite"/>
        </authorList>
    </citation>
    <scope>IDENTIFICATION</scope>
</reference>
<name>A0A1I8AYZ3_MELHA</name>
<keyword evidence="1" id="KW-1185">Reference proteome</keyword>
<dbReference type="AlphaFoldDB" id="A0A1I8AYZ3"/>
<organism evidence="1 2">
    <name type="scientific">Meloidogyne hapla</name>
    <name type="common">Root-knot nematode worm</name>
    <dbReference type="NCBI Taxonomy" id="6305"/>
    <lineage>
        <taxon>Eukaryota</taxon>
        <taxon>Metazoa</taxon>
        <taxon>Ecdysozoa</taxon>
        <taxon>Nematoda</taxon>
        <taxon>Chromadorea</taxon>
        <taxon>Rhabditida</taxon>
        <taxon>Tylenchina</taxon>
        <taxon>Tylenchomorpha</taxon>
        <taxon>Tylenchoidea</taxon>
        <taxon>Meloidogynidae</taxon>
        <taxon>Meloidogyninae</taxon>
        <taxon>Meloidogyne</taxon>
    </lineage>
</organism>